<feature type="transmembrane region" description="Helical" evidence="1">
    <location>
        <begin position="82"/>
        <end position="101"/>
    </location>
</feature>
<dbReference type="RefSeq" id="WP_128830943.1">
    <property type="nucleotide sequence ID" value="NZ_CP113787.1"/>
</dbReference>
<sequence>MKVALSLLEKMLNFWKQDGDGLYEWFGAVAAMSALASVASKTHPTEVGATVSSFVGLEAVSRWLTVDAPPILMFRSIFWQNVFMAVVVVVVVAMVVLPVLREERNEERGVRGLGVEYEMKGLLWSRVARTLWVVFAICCQVGPPERLVDALCALAVLAVVLLVTVLVWRVVLERFPDIVSASMSVCLSVVWTSAAFLFLAVLNAAFSPLIRIVSWLFSSESDFHREVREQIIENRFGVELPSGAVSLVEEVASRPTEGYSQTRVPRF</sequence>
<dbReference type="Proteomes" id="UP001163127">
    <property type="component" value="Chromosome"/>
</dbReference>
<keyword evidence="1" id="KW-0812">Transmembrane</keyword>
<feature type="transmembrane region" description="Helical" evidence="1">
    <location>
        <begin position="178"/>
        <end position="202"/>
    </location>
</feature>
<reference evidence="2" key="1">
    <citation type="submission" date="2022-11" db="EMBL/GenBank/DDBJ databases">
        <title>Dental biofilm bacteria. Genome sequencing and assembly.</title>
        <authorList>
            <person name="Robertsson C."/>
        </authorList>
    </citation>
    <scope>NUCLEOTIDE SEQUENCE</scope>
    <source>
        <strain evidence="2">CW</strain>
    </source>
</reference>
<keyword evidence="1" id="KW-1133">Transmembrane helix</keyword>
<gene>
    <name evidence="2" type="ORF">OFA60_02875</name>
</gene>
<feature type="transmembrane region" description="Helical" evidence="1">
    <location>
        <begin position="151"/>
        <end position="172"/>
    </location>
</feature>
<evidence type="ECO:0000313" key="2">
    <source>
        <dbReference type="EMBL" id="WAL43520.1"/>
    </source>
</evidence>
<proteinExistence type="predicted"/>
<evidence type="ECO:0000313" key="3">
    <source>
        <dbReference type="Proteomes" id="UP001163127"/>
    </source>
</evidence>
<dbReference type="EMBL" id="CP113787">
    <property type="protein sequence ID" value="WAL43520.1"/>
    <property type="molecule type" value="Genomic_DNA"/>
</dbReference>
<organism evidence="2 3">
    <name type="scientific">Actinomyces naeslundii</name>
    <dbReference type="NCBI Taxonomy" id="1655"/>
    <lineage>
        <taxon>Bacteria</taxon>
        <taxon>Bacillati</taxon>
        <taxon>Actinomycetota</taxon>
        <taxon>Actinomycetes</taxon>
        <taxon>Actinomycetales</taxon>
        <taxon>Actinomycetaceae</taxon>
        <taxon>Actinomyces</taxon>
    </lineage>
</organism>
<accession>A0AA47IQ49</accession>
<dbReference type="AlphaFoldDB" id="A0AA47IQ49"/>
<evidence type="ECO:0000256" key="1">
    <source>
        <dbReference type="SAM" id="Phobius"/>
    </source>
</evidence>
<name>A0AA47IQ49_ACTNA</name>
<protein>
    <submittedName>
        <fullName evidence="2">Uncharacterized protein</fullName>
    </submittedName>
</protein>
<keyword evidence="1" id="KW-0472">Membrane</keyword>